<evidence type="ECO:0000256" key="2">
    <source>
        <dbReference type="SAM" id="SignalP"/>
    </source>
</evidence>
<feature type="compositionally biased region" description="Polar residues" evidence="1">
    <location>
        <begin position="159"/>
        <end position="168"/>
    </location>
</feature>
<evidence type="ECO:0008006" key="5">
    <source>
        <dbReference type="Google" id="ProtNLM"/>
    </source>
</evidence>
<accession>A0A246JFI3</accession>
<name>A0A246JFI3_9BURK</name>
<dbReference type="Pfam" id="PF13663">
    <property type="entry name" value="DUF4148"/>
    <property type="match status" value="1"/>
</dbReference>
<proteinExistence type="predicted"/>
<evidence type="ECO:0000313" key="3">
    <source>
        <dbReference type="EMBL" id="OWQ91436.1"/>
    </source>
</evidence>
<dbReference type="AlphaFoldDB" id="A0A246JFI3"/>
<keyword evidence="4" id="KW-1185">Reference proteome</keyword>
<organism evidence="3 4">
    <name type="scientific">Roseateles aquatilis</name>
    <dbReference type="NCBI Taxonomy" id="431061"/>
    <lineage>
        <taxon>Bacteria</taxon>
        <taxon>Pseudomonadati</taxon>
        <taxon>Pseudomonadota</taxon>
        <taxon>Betaproteobacteria</taxon>
        <taxon>Burkholderiales</taxon>
        <taxon>Sphaerotilaceae</taxon>
        <taxon>Roseateles</taxon>
    </lineage>
</organism>
<feature type="region of interest" description="Disordered" evidence="1">
    <location>
        <begin position="129"/>
        <end position="178"/>
    </location>
</feature>
<keyword evidence="2" id="KW-0732">Signal</keyword>
<dbReference type="OrthoDB" id="8720341at2"/>
<dbReference type="InterPro" id="IPR025421">
    <property type="entry name" value="DUF4148"/>
</dbReference>
<protein>
    <recommendedName>
        <fullName evidence="5">DUF4148 domain-containing protein</fullName>
    </recommendedName>
</protein>
<evidence type="ECO:0000256" key="1">
    <source>
        <dbReference type="SAM" id="MobiDB-lite"/>
    </source>
</evidence>
<comment type="caution">
    <text evidence="3">The sequence shown here is derived from an EMBL/GenBank/DDBJ whole genome shotgun (WGS) entry which is preliminary data.</text>
</comment>
<reference evidence="3 4" key="1">
    <citation type="journal article" date="2008" name="Int. J. Syst. Evol. Microbiol.">
        <title>Description of Roseateles aquatilis sp. nov. and Roseateles terrae sp. nov., in the class Betaproteobacteria, and emended description of the genus Roseateles.</title>
        <authorList>
            <person name="Gomila M."/>
            <person name="Bowien B."/>
            <person name="Falsen E."/>
            <person name="Moore E.R."/>
            <person name="Lalucat J."/>
        </authorList>
    </citation>
    <scope>NUCLEOTIDE SEQUENCE [LARGE SCALE GENOMIC DNA]</scope>
    <source>
        <strain evidence="3 4">CCUG 48205</strain>
    </source>
</reference>
<dbReference type="RefSeq" id="WP_088384663.1">
    <property type="nucleotide sequence ID" value="NZ_NIOF01000003.1"/>
</dbReference>
<dbReference type="Proteomes" id="UP000197468">
    <property type="component" value="Unassembled WGS sequence"/>
</dbReference>
<evidence type="ECO:0000313" key="4">
    <source>
        <dbReference type="Proteomes" id="UP000197468"/>
    </source>
</evidence>
<dbReference type="EMBL" id="NIOF01000003">
    <property type="protein sequence ID" value="OWQ91436.1"/>
    <property type="molecule type" value="Genomic_DNA"/>
</dbReference>
<sequence length="206" mass="21506">MFRTLTPFALAAAAALTVAAAPAFADNGFTQGNSESGGAYHVMPSAKTRAQVLAELAQARADGSLAKINSEAGYAPEFEADSGSSRAKAPSSVVGGQSARLEFDAPAAGGGRTRAEVIEELKRAREDGTLDKINSEAGYAPEFEPAPARRLAPSKDMKTSATGEQSSALKFEAPAAGGRTRAEVLEELRLARQDGSLRRMNTNRGY</sequence>
<feature type="chain" id="PRO_5012354333" description="DUF4148 domain-containing protein" evidence="2">
    <location>
        <begin position="26"/>
        <end position="206"/>
    </location>
</feature>
<gene>
    <name evidence="3" type="ORF">CDN99_09795</name>
</gene>
<feature type="signal peptide" evidence="2">
    <location>
        <begin position="1"/>
        <end position="25"/>
    </location>
</feature>